<name>A0A2Z4J8R8_9ACTN</name>
<reference evidence="5 6" key="1">
    <citation type="journal article" date="2019" name="Int. J. Syst. Evol. Microbiol.">
        <title>Streptomyces cadmiisoli sp. nov., a novel actinomycete isolated from cadmium-contaminated soil.</title>
        <authorList>
            <person name="Li K."/>
            <person name="Tang X."/>
            <person name="Zhao J."/>
            <person name="Guo Y."/>
            <person name="Tang Y."/>
            <person name="Gao J."/>
        </authorList>
    </citation>
    <scope>NUCLEOTIDE SEQUENCE [LARGE SCALE GENOMIC DNA]</scope>
    <source>
        <strain evidence="5 6">ZFG47</strain>
    </source>
</reference>
<evidence type="ECO:0000256" key="2">
    <source>
        <dbReference type="ARBA" id="ARBA00033743"/>
    </source>
</evidence>
<gene>
    <name evidence="5" type="ORF">DN051_35825</name>
</gene>
<proteinExistence type="inferred from homology"/>
<evidence type="ECO:0000313" key="6">
    <source>
        <dbReference type="Proteomes" id="UP000249616"/>
    </source>
</evidence>
<dbReference type="Gene3D" id="3.30.2400.30">
    <property type="match status" value="1"/>
</dbReference>
<dbReference type="PANTHER" id="PTHR37165:SF1">
    <property type="entry name" value="TYPE 1 ENCAPSULIN SHELL PROTEIN"/>
    <property type="match status" value="1"/>
</dbReference>
<dbReference type="Pfam" id="PF04454">
    <property type="entry name" value="Linocin_M18"/>
    <property type="match status" value="1"/>
</dbReference>
<evidence type="ECO:0000256" key="3">
    <source>
        <dbReference type="ARBA" id="ARBA00033787"/>
    </source>
</evidence>
<dbReference type="EMBL" id="CP030073">
    <property type="protein sequence ID" value="AWW41380.1"/>
    <property type="molecule type" value="Genomic_DNA"/>
</dbReference>
<evidence type="ECO:0000256" key="1">
    <source>
        <dbReference type="ARBA" id="ARBA00033738"/>
    </source>
</evidence>
<evidence type="ECO:0000256" key="4">
    <source>
        <dbReference type="ARBA" id="ARBA00050023"/>
    </source>
</evidence>
<keyword evidence="6" id="KW-1185">Reference proteome</keyword>
<accession>A0A2Z4J8R8</accession>
<dbReference type="NCBIfam" id="NF041155">
    <property type="entry name" value="encap_f1"/>
    <property type="match status" value="1"/>
</dbReference>
<keyword evidence="3" id="KW-1284">Encapsulin nanocompartment</keyword>
<organism evidence="5 6">
    <name type="scientific">Streptomyces cadmiisoli</name>
    <dbReference type="NCBI Taxonomy" id="2184053"/>
    <lineage>
        <taxon>Bacteria</taxon>
        <taxon>Bacillati</taxon>
        <taxon>Actinomycetota</taxon>
        <taxon>Actinomycetes</taxon>
        <taxon>Kitasatosporales</taxon>
        <taxon>Streptomycetaceae</taxon>
        <taxon>Streptomyces</taxon>
        <taxon>Streptomyces aurantiacus group</taxon>
    </lineage>
</organism>
<dbReference type="PANTHER" id="PTHR37165">
    <property type="entry name" value="PEPTIDASE U56 FAMILY"/>
    <property type="match status" value="1"/>
</dbReference>
<dbReference type="PIRSF" id="PIRSF019254">
    <property type="entry name" value="CFP29"/>
    <property type="match status" value="1"/>
</dbReference>
<dbReference type="InterPro" id="IPR051429">
    <property type="entry name" value="Encapsulin_nc"/>
</dbReference>
<comment type="subcellular location">
    <subcellularLocation>
        <location evidence="1">Encapsulin nanocompartment</location>
    </subcellularLocation>
</comment>
<dbReference type="KEGG" id="scad:DN051_35825"/>
<dbReference type="RefSeq" id="WP_112440809.1">
    <property type="nucleotide sequence ID" value="NZ_CP030073.1"/>
</dbReference>
<dbReference type="Gene3D" id="3.30.2320.10">
    <property type="entry name" value="hypothetical protein PF0899 domain"/>
    <property type="match status" value="1"/>
</dbReference>
<dbReference type="AlphaFoldDB" id="A0A2Z4J8R8"/>
<protein>
    <recommendedName>
        <fullName evidence="4">Type 1 encapsulin shell protein</fullName>
    </recommendedName>
</protein>
<dbReference type="InterPro" id="IPR007544">
    <property type="entry name" value="ENCAP"/>
</dbReference>
<dbReference type="GO" id="GO:0140737">
    <property type="term" value="C:encapsulin nanocompartment"/>
    <property type="evidence" value="ECO:0007669"/>
    <property type="project" value="UniProtKB-SubCell"/>
</dbReference>
<dbReference type="Proteomes" id="UP000249616">
    <property type="component" value="Chromosome"/>
</dbReference>
<sequence>MNNLHRELAPISDVAWADLEEEARRTFRRHVAARRIVDVPEPGGPELAAVGTGHLGAVDAPAEGVVAHTRRSQPVVELRVPFTVDRRQVDDVARGAKDADWQPVKDAARQMAFAEDRAVFEGYAAAGITGLREGSSNPPLTLPQDVRDYPDAVSQAVSALRLAGVGGAYTLALSAEAYTAVSETADHGYPIIKHIGPLLDGDIVWAPAIDGAFLLSTRGGDFELRLGQDLSIGYLSHNDSSVRLYFQETLTFLVYTSEAVVALAAAGPTAGGG</sequence>
<comment type="similarity">
    <text evidence="2">Belongs to the encapsulin family. Family 1 subfamily.</text>
</comment>
<evidence type="ECO:0000313" key="5">
    <source>
        <dbReference type="EMBL" id="AWW41380.1"/>
    </source>
</evidence>